<protein>
    <submittedName>
        <fullName evidence="1">Outer membrane protein beta-barrel family protein</fullName>
    </submittedName>
</protein>
<dbReference type="EMBL" id="FOIQ01000002">
    <property type="protein sequence ID" value="SEV96611.1"/>
    <property type="molecule type" value="Genomic_DNA"/>
</dbReference>
<sequence>MYHYSCSAIRIILPFLIVMFQSLQAEGKDYEYSISGRAVDNISGKSLKARIFLMTADSTVIDSTQAENFYTDPMTGEEVASYELKTVLEKGRYILKATMDDYNDAYMNIDIRSHREMMIPVKPIRMLRISHELPEVLVKATKIKMVMRGDTIVYNATAFNLAEGSMLDALIARLPGAKLTSDGKIYVNGQYIESLLVNGHDFFAGNPKVALENLPAYTVNRIKVYNKEGLTSTMMGRNMGDHSFVMDVRLKKEYATNWMGNIEAGVGTHQRYKTRGFGMRFSDKERIGAYYNINNLNDNQKAELSGEWRPQDVPDGLLATKTAGLAYVNYLDGYDKWVTNELTFSHVGADNETRQETQTYLQGDDSYLLRQSKNTSGTDRLSNNFVYHTTKDKKYTSINHVNLSYARTQGMGYSAETVSDIMAEINQMISDNSHHGNDLNVSIGTETGFRTFVTDMFRVEASFGYNRRQQKTFSRDQARFFQEERPLDYRNSYLHKPQQEISLAGGLSYNWQIRSVSIQPQYKYRYTYNKHYNDLYRLDKIIGRDSSRFDVLPSTREALAQVIDRGNSYRYHEYRNEHLFNLHFFLFQLKAINGEFLLNMPVRMVNAHLHYTRTDHYHLPHSKAFVEPDISLRSHSGKIGYMLSAGIKSDFPDLTSMIDYRDDSNPLSVFLGNPDLKNLHRYYVDMNLSTHRNQKLNFSLWANYHQTDHSVAYSLSFNKSSGISTMRPVSVNGNWDLNGGWSIYGPLDKDKKLSLENRSTVSYNHCVDMASVEGYAESVRSIVNNWRIGDELKLNYRANDDLELTLHGGADYYLIDSKRSGFTHIRAGDYSLGANAQVKLPWGAQLTSDITMFARRGYHQTEMNTTDWVWNAQISKAICKGKLFVRLQGFDILHQFSNTQLIMNAQGKTETWRNCIPQYYMLSLSWRFLVKAKKKSEE</sequence>
<dbReference type="AlphaFoldDB" id="A0A1I0N6A0"/>
<proteinExistence type="predicted"/>
<evidence type="ECO:0000313" key="1">
    <source>
        <dbReference type="EMBL" id="SEV96611.1"/>
    </source>
</evidence>
<gene>
    <name evidence="1" type="ORF">SAMN04487850_1001</name>
</gene>
<name>A0A1I0N6A0_9BACT</name>
<reference evidence="1 2" key="1">
    <citation type="submission" date="2016-10" db="EMBL/GenBank/DDBJ databases">
        <authorList>
            <person name="de Groot N.N."/>
        </authorList>
    </citation>
    <scope>NUCLEOTIDE SEQUENCE [LARGE SCALE GENOMIC DNA]</scope>
    <source>
        <strain evidence="1 2">TC2-24</strain>
    </source>
</reference>
<dbReference type="Proteomes" id="UP000199373">
    <property type="component" value="Unassembled WGS sequence"/>
</dbReference>
<accession>A0A1I0N6A0</accession>
<organism evidence="1 2">
    <name type="scientific">Prevotella aff. ruminicola Tc2-24</name>
    <dbReference type="NCBI Taxonomy" id="81582"/>
    <lineage>
        <taxon>Bacteria</taxon>
        <taxon>Pseudomonadati</taxon>
        <taxon>Bacteroidota</taxon>
        <taxon>Bacteroidia</taxon>
        <taxon>Bacteroidales</taxon>
        <taxon>Prevotellaceae</taxon>
        <taxon>Prevotella</taxon>
    </lineage>
</organism>
<keyword evidence="2" id="KW-1185">Reference proteome</keyword>
<dbReference type="SUPFAM" id="SSF56935">
    <property type="entry name" value="Porins"/>
    <property type="match status" value="1"/>
</dbReference>
<evidence type="ECO:0000313" key="2">
    <source>
        <dbReference type="Proteomes" id="UP000199373"/>
    </source>
</evidence>